<dbReference type="AlphaFoldDB" id="A0A6B2M4V0"/>
<organism evidence="2 3">
    <name type="scientific">Oceanipulchritudo coccoides</name>
    <dbReference type="NCBI Taxonomy" id="2706888"/>
    <lineage>
        <taxon>Bacteria</taxon>
        <taxon>Pseudomonadati</taxon>
        <taxon>Verrucomicrobiota</taxon>
        <taxon>Opitutia</taxon>
        <taxon>Puniceicoccales</taxon>
        <taxon>Oceanipulchritudinaceae</taxon>
        <taxon>Oceanipulchritudo</taxon>
    </lineage>
</organism>
<keyword evidence="3" id="KW-1185">Reference proteome</keyword>
<sequence length="277" mass="31876">MRKILPLAFLALLSANTPLAHAQETPPPPVNSFWPGLTKPSQTDPTSAKIIDLHIKARGGREAMEAVRSLRLKGKLFEGKKDFKIEGVFSPSGEARFEIFFEKRGDEHRTVKASDGKHTWQRVLLPEKERPAGITGNEGKLLDLEARLPFLLLDHVGQNHVFTYIGKKDYLGRAAYVLHGWLVSGLEIDIFLDAKSFQILNYRHPYKIGGREVLVNLTPSKLKRLGNVWWEMEYKMNHRNKTFRRVTYERIKLNVPTEDSFFAQPEIKEFWLRSSRN</sequence>
<protein>
    <recommendedName>
        <fullName evidence="4">Outer membrane lipoprotein-sorting protein</fullName>
    </recommendedName>
</protein>
<evidence type="ECO:0008006" key="4">
    <source>
        <dbReference type="Google" id="ProtNLM"/>
    </source>
</evidence>
<evidence type="ECO:0000256" key="1">
    <source>
        <dbReference type="SAM" id="SignalP"/>
    </source>
</evidence>
<gene>
    <name evidence="2" type="ORF">G0Q06_12405</name>
</gene>
<dbReference type="RefSeq" id="WP_163966557.1">
    <property type="nucleotide sequence ID" value="NZ_JAAGNX010000003.1"/>
</dbReference>
<reference evidence="2 3" key="1">
    <citation type="submission" date="2020-02" db="EMBL/GenBank/DDBJ databases">
        <title>Albibacoteraceae fam. nov., the first described family within the subdivision 4 Verrucomicrobia.</title>
        <authorList>
            <person name="Xi F."/>
        </authorList>
    </citation>
    <scope>NUCLEOTIDE SEQUENCE [LARGE SCALE GENOMIC DNA]</scope>
    <source>
        <strain evidence="2 3">CK1056</strain>
    </source>
</reference>
<evidence type="ECO:0000313" key="3">
    <source>
        <dbReference type="Proteomes" id="UP000478417"/>
    </source>
</evidence>
<comment type="caution">
    <text evidence="2">The sequence shown here is derived from an EMBL/GenBank/DDBJ whole genome shotgun (WGS) entry which is preliminary data.</text>
</comment>
<dbReference type="Gene3D" id="2.50.20.10">
    <property type="entry name" value="Lipoprotein localisation LolA/LolB/LppX"/>
    <property type="match status" value="1"/>
</dbReference>
<dbReference type="EMBL" id="JAAGNX010000003">
    <property type="protein sequence ID" value="NDV63259.1"/>
    <property type="molecule type" value="Genomic_DNA"/>
</dbReference>
<feature type="chain" id="PRO_5025542323" description="Outer membrane lipoprotein-sorting protein" evidence="1">
    <location>
        <begin position="23"/>
        <end position="277"/>
    </location>
</feature>
<evidence type="ECO:0000313" key="2">
    <source>
        <dbReference type="EMBL" id="NDV63259.1"/>
    </source>
</evidence>
<dbReference type="Proteomes" id="UP000478417">
    <property type="component" value="Unassembled WGS sequence"/>
</dbReference>
<name>A0A6B2M4V0_9BACT</name>
<accession>A0A6B2M4V0</accession>
<feature type="signal peptide" evidence="1">
    <location>
        <begin position="1"/>
        <end position="22"/>
    </location>
</feature>
<keyword evidence="1" id="KW-0732">Signal</keyword>
<proteinExistence type="predicted"/>